<comment type="caution">
    <text evidence="2">The sequence shown here is derived from an EMBL/GenBank/DDBJ whole genome shotgun (WGS) entry which is preliminary data.</text>
</comment>
<feature type="region of interest" description="Disordered" evidence="1">
    <location>
        <begin position="156"/>
        <end position="183"/>
    </location>
</feature>
<sequence length="202" mass="23750">MNHLIDKINSFYDIKQNGRFLIYFKDSDETKLECNKELIMVVTNGENVWKYTVNEDFFKINIINQEEFYSLINSEQFELNNLPNENTVGDLEFKLLKKDIKIILKYSKTSKTELKNLIFRLFEKNLKLENENVKLIKQNGLIPNETNKSSSLILHKSSHESESTGLKKFSISKHSSNRKNTYSIIKKKKPNGIKFDEEENDD</sequence>
<dbReference type="EMBL" id="REGN01004098">
    <property type="protein sequence ID" value="RNA19133.1"/>
    <property type="molecule type" value="Genomic_DNA"/>
</dbReference>
<dbReference type="AlphaFoldDB" id="A0A3M7R6A6"/>
<evidence type="ECO:0000313" key="3">
    <source>
        <dbReference type="Proteomes" id="UP000276133"/>
    </source>
</evidence>
<organism evidence="2 3">
    <name type="scientific">Brachionus plicatilis</name>
    <name type="common">Marine rotifer</name>
    <name type="synonym">Brachionus muelleri</name>
    <dbReference type="NCBI Taxonomy" id="10195"/>
    <lineage>
        <taxon>Eukaryota</taxon>
        <taxon>Metazoa</taxon>
        <taxon>Spiralia</taxon>
        <taxon>Gnathifera</taxon>
        <taxon>Rotifera</taxon>
        <taxon>Eurotatoria</taxon>
        <taxon>Monogononta</taxon>
        <taxon>Pseudotrocha</taxon>
        <taxon>Ploima</taxon>
        <taxon>Brachionidae</taxon>
        <taxon>Brachionus</taxon>
    </lineage>
</organism>
<gene>
    <name evidence="2" type="ORF">BpHYR1_026558</name>
</gene>
<keyword evidence="3" id="KW-1185">Reference proteome</keyword>
<feature type="compositionally biased region" description="Polar residues" evidence="1">
    <location>
        <begin position="172"/>
        <end position="183"/>
    </location>
</feature>
<dbReference type="Proteomes" id="UP000276133">
    <property type="component" value="Unassembled WGS sequence"/>
</dbReference>
<accession>A0A3M7R6A6</accession>
<proteinExistence type="predicted"/>
<name>A0A3M7R6A6_BRAPC</name>
<evidence type="ECO:0000313" key="2">
    <source>
        <dbReference type="EMBL" id="RNA19133.1"/>
    </source>
</evidence>
<evidence type="ECO:0000256" key="1">
    <source>
        <dbReference type="SAM" id="MobiDB-lite"/>
    </source>
</evidence>
<protein>
    <submittedName>
        <fullName evidence="2">Uncharacterized protein</fullName>
    </submittedName>
</protein>
<reference evidence="2 3" key="1">
    <citation type="journal article" date="2018" name="Sci. Rep.">
        <title>Genomic signatures of local adaptation to the degree of environmental predictability in rotifers.</title>
        <authorList>
            <person name="Franch-Gras L."/>
            <person name="Hahn C."/>
            <person name="Garcia-Roger E.M."/>
            <person name="Carmona M.J."/>
            <person name="Serra M."/>
            <person name="Gomez A."/>
        </authorList>
    </citation>
    <scope>NUCLEOTIDE SEQUENCE [LARGE SCALE GENOMIC DNA]</scope>
    <source>
        <strain evidence="2">HYR1</strain>
    </source>
</reference>